<dbReference type="EMBL" id="BMFP01000003">
    <property type="protein sequence ID" value="GGG12435.1"/>
    <property type="molecule type" value="Genomic_DNA"/>
</dbReference>
<keyword evidence="3" id="KW-1185">Reference proteome</keyword>
<proteinExistence type="predicted"/>
<name>A0ABQ1W310_9BACT</name>
<keyword evidence="1" id="KW-0812">Transmembrane</keyword>
<keyword evidence="1" id="KW-0472">Membrane</keyword>
<comment type="caution">
    <text evidence="2">The sequence shown here is derived from an EMBL/GenBank/DDBJ whole genome shotgun (WGS) entry which is preliminary data.</text>
</comment>
<dbReference type="Proteomes" id="UP000634043">
    <property type="component" value="Unassembled WGS sequence"/>
</dbReference>
<feature type="transmembrane region" description="Helical" evidence="1">
    <location>
        <begin position="138"/>
        <end position="154"/>
    </location>
</feature>
<sequence>MSFGIDVYFDNRFSEGLLELLEPPKDITPSYLYSISSSDISTTEFRRLHFLERFYYALESTDKSLFGFGFLTEDSWLVHELSFNIGVASEYGEIAQVSTSDISWSIFVVHFGIIGTLAVFLFYLGFATKFYLMRKYEYCKVGFLYIIALVLTSFYGIDIILPHTISLLVFIVSYWYSCKYSEESKDICVYQEAN</sequence>
<feature type="transmembrane region" description="Helical" evidence="1">
    <location>
        <begin position="104"/>
        <end position="126"/>
    </location>
</feature>
<gene>
    <name evidence="2" type="ORF">GCM10011323_16110</name>
</gene>
<reference evidence="3" key="1">
    <citation type="journal article" date="2019" name="Int. J. Syst. Evol. Microbiol.">
        <title>The Global Catalogue of Microorganisms (GCM) 10K type strain sequencing project: providing services to taxonomists for standard genome sequencing and annotation.</title>
        <authorList>
            <consortium name="The Broad Institute Genomics Platform"/>
            <consortium name="The Broad Institute Genome Sequencing Center for Infectious Disease"/>
            <person name="Wu L."/>
            <person name="Ma J."/>
        </authorList>
    </citation>
    <scope>NUCLEOTIDE SEQUENCE [LARGE SCALE GENOMIC DNA]</scope>
    <source>
        <strain evidence="3">CGMCC 1.12749</strain>
    </source>
</reference>
<protein>
    <recommendedName>
        <fullName evidence="4">O-antigen ligase domain-containing protein</fullName>
    </recommendedName>
</protein>
<evidence type="ECO:0008006" key="4">
    <source>
        <dbReference type="Google" id="ProtNLM"/>
    </source>
</evidence>
<accession>A0ABQ1W310</accession>
<evidence type="ECO:0000313" key="3">
    <source>
        <dbReference type="Proteomes" id="UP000634043"/>
    </source>
</evidence>
<evidence type="ECO:0000256" key="1">
    <source>
        <dbReference type="SAM" id="Phobius"/>
    </source>
</evidence>
<keyword evidence="1" id="KW-1133">Transmembrane helix</keyword>
<evidence type="ECO:0000313" key="2">
    <source>
        <dbReference type="EMBL" id="GGG12435.1"/>
    </source>
</evidence>
<organism evidence="2 3">
    <name type="scientific">Pontibacter amylolyticus</name>
    <dbReference type="NCBI Taxonomy" id="1424080"/>
    <lineage>
        <taxon>Bacteria</taxon>
        <taxon>Pseudomonadati</taxon>
        <taxon>Bacteroidota</taxon>
        <taxon>Cytophagia</taxon>
        <taxon>Cytophagales</taxon>
        <taxon>Hymenobacteraceae</taxon>
        <taxon>Pontibacter</taxon>
    </lineage>
</organism>